<dbReference type="RefSeq" id="WP_159902864.1">
    <property type="nucleotide sequence ID" value="NZ_BAABFX010000038.1"/>
</dbReference>
<keyword evidence="1" id="KW-0732">Signal</keyword>
<evidence type="ECO:0000313" key="3">
    <source>
        <dbReference type="Proteomes" id="UP001500390"/>
    </source>
</evidence>
<reference evidence="3" key="1">
    <citation type="journal article" date="2019" name="Int. J. Syst. Evol. Microbiol.">
        <title>The Global Catalogue of Microorganisms (GCM) 10K type strain sequencing project: providing services to taxonomists for standard genome sequencing and annotation.</title>
        <authorList>
            <consortium name="The Broad Institute Genomics Platform"/>
            <consortium name="The Broad Institute Genome Sequencing Center for Infectious Disease"/>
            <person name="Wu L."/>
            <person name="Ma J."/>
        </authorList>
    </citation>
    <scope>NUCLEOTIDE SEQUENCE [LARGE SCALE GENOMIC DNA]</scope>
    <source>
        <strain evidence="3">JCM 17738</strain>
    </source>
</reference>
<keyword evidence="3" id="KW-1185">Reference proteome</keyword>
<sequence length="69" mass="7269">MTRFALRFAATAASVTLGLVMASSASAAPADAAMYGQHVRDCAQSMGFDQNHNPGMHQGISMWDPAHTC</sequence>
<accession>A0ABP8K438</accession>
<proteinExistence type="predicted"/>
<name>A0ABP8K438_9MICO</name>
<feature type="signal peptide" evidence="1">
    <location>
        <begin position="1"/>
        <end position="27"/>
    </location>
</feature>
<evidence type="ECO:0000313" key="2">
    <source>
        <dbReference type="EMBL" id="GAA4400297.1"/>
    </source>
</evidence>
<evidence type="ECO:0000256" key="1">
    <source>
        <dbReference type="SAM" id="SignalP"/>
    </source>
</evidence>
<protein>
    <recommendedName>
        <fullName evidence="4">Secreted protein</fullName>
    </recommendedName>
</protein>
<dbReference type="Proteomes" id="UP001500390">
    <property type="component" value="Unassembled WGS sequence"/>
</dbReference>
<organism evidence="2 3">
    <name type="scientific">Ornithinibacter aureus</name>
    <dbReference type="NCBI Taxonomy" id="622664"/>
    <lineage>
        <taxon>Bacteria</taxon>
        <taxon>Bacillati</taxon>
        <taxon>Actinomycetota</taxon>
        <taxon>Actinomycetes</taxon>
        <taxon>Micrococcales</taxon>
        <taxon>Intrasporangiaceae</taxon>
        <taxon>Ornithinibacter</taxon>
    </lineage>
</organism>
<comment type="caution">
    <text evidence="2">The sequence shown here is derived from an EMBL/GenBank/DDBJ whole genome shotgun (WGS) entry which is preliminary data.</text>
</comment>
<evidence type="ECO:0008006" key="4">
    <source>
        <dbReference type="Google" id="ProtNLM"/>
    </source>
</evidence>
<gene>
    <name evidence="2" type="ORF">GCM10023153_27650</name>
</gene>
<dbReference type="EMBL" id="BAABFX010000038">
    <property type="protein sequence ID" value="GAA4400297.1"/>
    <property type="molecule type" value="Genomic_DNA"/>
</dbReference>
<feature type="chain" id="PRO_5047281952" description="Secreted protein" evidence="1">
    <location>
        <begin position="28"/>
        <end position="69"/>
    </location>
</feature>